<dbReference type="EMBL" id="JAPWTJ010000512">
    <property type="protein sequence ID" value="KAJ8977753.1"/>
    <property type="molecule type" value="Genomic_DNA"/>
</dbReference>
<name>A0ABQ9JJG3_9CUCU</name>
<organism evidence="1 2">
    <name type="scientific">Molorchus minor</name>
    <dbReference type="NCBI Taxonomy" id="1323400"/>
    <lineage>
        <taxon>Eukaryota</taxon>
        <taxon>Metazoa</taxon>
        <taxon>Ecdysozoa</taxon>
        <taxon>Arthropoda</taxon>
        <taxon>Hexapoda</taxon>
        <taxon>Insecta</taxon>
        <taxon>Pterygota</taxon>
        <taxon>Neoptera</taxon>
        <taxon>Endopterygota</taxon>
        <taxon>Coleoptera</taxon>
        <taxon>Polyphaga</taxon>
        <taxon>Cucujiformia</taxon>
        <taxon>Chrysomeloidea</taxon>
        <taxon>Cerambycidae</taxon>
        <taxon>Lamiinae</taxon>
        <taxon>Monochamini</taxon>
        <taxon>Molorchus</taxon>
    </lineage>
</organism>
<evidence type="ECO:0008006" key="3">
    <source>
        <dbReference type="Google" id="ProtNLM"/>
    </source>
</evidence>
<gene>
    <name evidence="1" type="ORF">NQ317_001117</name>
</gene>
<evidence type="ECO:0000313" key="1">
    <source>
        <dbReference type="EMBL" id="KAJ8977753.1"/>
    </source>
</evidence>
<keyword evidence="2" id="KW-1185">Reference proteome</keyword>
<comment type="caution">
    <text evidence="1">The sequence shown here is derived from an EMBL/GenBank/DDBJ whole genome shotgun (WGS) entry which is preliminary data.</text>
</comment>
<proteinExistence type="predicted"/>
<reference evidence="1" key="1">
    <citation type="journal article" date="2023" name="Insect Mol. Biol.">
        <title>Genome sequencing provides insights into the evolution of gene families encoding plant cell wall-degrading enzymes in longhorned beetles.</title>
        <authorList>
            <person name="Shin N.R."/>
            <person name="Okamura Y."/>
            <person name="Kirsch R."/>
            <person name="Pauchet Y."/>
        </authorList>
    </citation>
    <scope>NUCLEOTIDE SEQUENCE</scope>
    <source>
        <strain evidence="1">MMC_N1</strain>
    </source>
</reference>
<sequence length="227" mass="26390">MFGVAEHESDSFLRADKFISKSDPVKLLGVTLDTRLNWGSHIDCLCSKVSSQIFVMRQLRIATSDNVMKIIYFVIVHSHLTYGTAFWGNASNANKVFRLQKAAVRIIDGAQSRAHCQELFKKYKILPLPCIYILQVLLEIHSKIDTVTKHNDMHKYDTRGAENLVTKFSRICMTKNNKVDISLYNKLENVFKNTNIKKIRYKEFNKFAKDFLMEHCFYSVREYLGYV</sequence>
<dbReference type="Proteomes" id="UP001162164">
    <property type="component" value="Unassembled WGS sequence"/>
</dbReference>
<protein>
    <recommendedName>
        <fullName evidence="3">RNA-directed DNA polymerase from transposon BS</fullName>
    </recommendedName>
</protein>
<evidence type="ECO:0000313" key="2">
    <source>
        <dbReference type="Proteomes" id="UP001162164"/>
    </source>
</evidence>
<accession>A0ABQ9JJG3</accession>